<dbReference type="Proteomes" id="UP000499080">
    <property type="component" value="Unassembled WGS sequence"/>
</dbReference>
<evidence type="ECO:0000313" key="1">
    <source>
        <dbReference type="EMBL" id="GBM59699.1"/>
    </source>
</evidence>
<sequence>MKKIRRTKNPKVLDIMDFVRKVILSTLMLRKEKIKSICLVSISKSVERERMEHIPVKAFLSFLLPQFTSERTGPMFELPQCTSERTGPIFERPQCTSERTGQIFERPQCTS</sequence>
<reference evidence="1 2" key="1">
    <citation type="journal article" date="2019" name="Sci. Rep.">
        <title>Orb-weaving spider Araneus ventricosus genome elucidates the spidroin gene catalogue.</title>
        <authorList>
            <person name="Kono N."/>
            <person name="Nakamura H."/>
            <person name="Ohtoshi R."/>
            <person name="Moran D.A.P."/>
            <person name="Shinohara A."/>
            <person name="Yoshida Y."/>
            <person name="Fujiwara M."/>
            <person name="Mori M."/>
            <person name="Tomita M."/>
            <person name="Arakawa K."/>
        </authorList>
    </citation>
    <scope>NUCLEOTIDE SEQUENCE [LARGE SCALE GENOMIC DNA]</scope>
</reference>
<comment type="caution">
    <text evidence="1">The sequence shown here is derived from an EMBL/GenBank/DDBJ whole genome shotgun (WGS) entry which is preliminary data.</text>
</comment>
<organism evidence="1 2">
    <name type="scientific">Araneus ventricosus</name>
    <name type="common">Orbweaver spider</name>
    <name type="synonym">Epeira ventricosa</name>
    <dbReference type="NCBI Taxonomy" id="182803"/>
    <lineage>
        <taxon>Eukaryota</taxon>
        <taxon>Metazoa</taxon>
        <taxon>Ecdysozoa</taxon>
        <taxon>Arthropoda</taxon>
        <taxon>Chelicerata</taxon>
        <taxon>Arachnida</taxon>
        <taxon>Araneae</taxon>
        <taxon>Araneomorphae</taxon>
        <taxon>Entelegynae</taxon>
        <taxon>Araneoidea</taxon>
        <taxon>Araneidae</taxon>
        <taxon>Araneus</taxon>
    </lineage>
</organism>
<dbReference type="AlphaFoldDB" id="A0A4Y2H3E8"/>
<accession>A0A4Y2H3E8</accession>
<protein>
    <submittedName>
        <fullName evidence="1">Uncharacterized protein</fullName>
    </submittedName>
</protein>
<proteinExistence type="predicted"/>
<name>A0A4Y2H3E8_ARAVE</name>
<evidence type="ECO:0000313" key="2">
    <source>
        <dbReference type="Proteomes" id="UP000499080"/>
    </source>
</evidence>
<gene>
    <name evidence="1" type="ORF">AVEN_204720_1</name>
</gene>
<dbReference type="EMBL" id="BGPR01001695">
    <property type="protein sequence ID" value="GBM59699.1"/>
    <property type="molecule type" value="Genomic_DNA"/>
</dbReference>
<keyword evidence="2" id="KW-1185">Reference proteome</keyword>